<dbReference type="KEGG" id="prz:GZH47_12645"/>
<dbReference type="InterPro" id="IPR025164">
    <property type="entry name" value="Toastrack_DUF4097"/>
</dbReference>
<evidence type="ECO:0000259" key="1">
    <source>
        <dbReference type="Pfam" id="PF13349"/>
    </source>
</evidence>
<name>A0A6C0P066_9BACL</name>
<dbReference type="Proteomes" id="UP000479114">
    <property type="component" value="Chromosome"/>
</dbReference>
<dbReference type="Pfam" id="PF13349">
    <property type="entry name" value="DUF4097"/>
    <property type="match status" value="1"/>
</dbReference>
<dbReference type="EMBL" id="CP048286">
    <property type="protein sequence ID" value="QHW31606.1"/>
    <property type="molecule type" value="Genomic_DNA"/>
</dbReference>
<evidence type="ECO:0000313" key="2">
    <source>
        <dbReference type="EMBL" id="QHW31606.1"/>
    </source>
</evidence>
<proteinExistence type="predicted"/>
<accession>A0A6C0P066</accession>
<evidence type="ECO:0000313" key="3">
    <source>
        <dbReference type="Proteomes" id="UP000479114"/>
    </source>
</evidence>
<reference evidence="2 3" key="1">
    <citation type="submission" date="2020-02" db="EMBL/GenBank/DDBJ databases">
        <title>Paenibacillus sp. nov., isolated from rhizosphere soil of tomato.</title>
        <authorList>
            <person name="Weon H.-Y."/>
            <person name="Lee S.A."/>
        </authorList>
    </citation>
    <scope>NUCLEOTIDE SEQUENCE [LARGE SCALE GENOMIC DNA]</scope>
    <source>
        <strain evidence="2 3">14171R-81</strain>
    </source>
</reference>
<protein>
    <submittedName>
        <fullName evidence="2">DUF4097 domain-containing protein</fullName>
    </submittedName>
</protein>
<sequence>MRKWVFVGLILFVVGLVGAAGTIGAKGDFSFGTEKVDKQQSMSAEGIRNIDIQTGSVDLTIVPGTGNEVKASLTGRASKSYLDKMNILLKKDGDTIKVGFEDHIGFRIGINILNVNLKLEVPQQQYANLKLDSGSGDNVINGLKADAFELDGGSGDVDLNGLRSKTIKVSISSGDLSLADVTADGDVTLKTGSGNISADRLTAKRLDINLSSGDVDLSEAEAELNVKTGSGDITVEGKTLDFPATLKTGSGDVGIFTDRQPADVAISYSSGSGSLDNDWDGVKGSTDDDDIHHLVFGSGSVPVQIHTGSGDLDVGKR</sequence>
<gene>
    <name evidence="2" type="ORF">GZH47_12645</name>
</gene>
<dbReference type="Gene3D" id="2.160.20.120">
    <property type="match status" value="1"/>
</dbReference>
<dbReference type="AlphaFoldDB" id="A0A6C0P066"/>
<keyword evidence="3" id="KW-1185">Reference proteome</keyword>
<organism evidence="2 3">
    <name type="scientific">Paenibacillus rhizovicinus</name>
    <dbReference type="NCBI Taxonomy" id="2704463"/>
    <lineage>
        <taxon>Bacteria</taxon>
        <taxon>Bacillati</taxon>
        <taxon>Bacillota</taxon>
        <taxon>Bacilli</taxon>
        <taxon>Bacillales</taxon>
        <taxon>Paenibacillaceae</taxon>
        <taxon>Paenibacillus</taxon>
    </lineage>
</organism>
<feature type="domain" description="DUF4097" evidence="1">
    <location>
        <begin position="47"/>
        <end position="314"/>
    </location>
</feature>
<dbReference type="RefSeq" id="WP_162640412.1">
    <property type="nucleotide sequence ID" value="NZ_CP048286.1"/>
</dbReference>